<accession>A0A8D4VLE6</accession>
<evidence type="ECO:0000313" key="3">
    <source>
        <dbReference type="Proteomes" id="UP000824988"/>
    </source>
</evidence>
<dbReference type="KEGG" id="moz:MoryE10_05560"/>
<dbReference type="PANTHER" id="PTHR22946:SF0">
    <property type="entry name" value="DIENELACTONE HYDROLASE DOMAIN-CONTAINING PROTEIN"/>
    <property type="match status" value="1"/>
</dbReference>
<dbReference type="EMBL" id="AP019782">
    <property type="protein sequence ID" value="BBL69950.1"/>
    <property type="molecule type" value="Genomic_DNA"/>
</dbReference>
<dbReference type="GO" id="GO:0016787">
    <property type="term" value="F:hydrolase activity"/>
    <property type="evidence" value="ECO:0007669"/>
    <property type="project" value="InterPro"/>
</dbReference>
<reference evidence="2" key="1">
    <citation type="submission" date="2019-06" db="EMBL/GenBank/DDBJ databases">
        <title>Complete genome sequence of Methylogaea oryzae strain JCM16910.</title>
        <authorList>
            <person name="Asakawa S."/>
        </authorList>
    </citation>
    <scope>NUCLEOTIDE SEQUENCE</scope>
    <source>
        <strain evidence="2">E10</strain>
    </source>
</reference>
<keyword evidence="3" id="KW-1185">Reference proteome</keyword>
<dbReference type="PANTHER" id="PTHR22946">
    <property type="entry name" value="DIENELACTONE HYDROLASE DOMAIN-CONTAINING PROTEIN-RELATED"/>
    <property type="match status" value="1"/>
</dbReference>
<sequence>MLQTKTIDYCDGATRLQGYLAYDDAKPGPLPGVLIAHPWAGRNEFVMDKARCIAELGYAGFALDMYGDARVGEGAEECSALMMPFMEDRALLQRRMACALEALRRQPEVDAARVAAMGFCFGGLCVLDLARSGADLRGAVSFHGLLKPPGNTDGNAIQAKVLVLHGHDDPMAPVEDVTALKEELTAAGADWQVHVYGNTVHAFTNPLANDPGFGTVYNAAADRRSWRSLVNFLAEVLD</sequence>
<dbReference type="InterPro" id="IPR050261">
    <property type="entry name" value="FrsA_esterase"/>
</dbReference>
<feature type="domain" description="Dienelactone hydrolase" evidence="1">
    <location>
        <begin position="17"/>
        <end position="236"/>
    </location>
</feature>
<dbReference type="AlphaFoldDB" id="A0A8D4VLE6"/>
<dbReference type="InterPro" id="IPR002925">
    <property type="entry name" value="Dienelactn_hydro"/>
</dbReference>
<evidence type="ECO:0000259" key="1">
    <source>
        <dbReference type="Pfam" id="PF01738"/>
    </source>
</evidence>
<dbReference type="RefSeq" id="WP_221048131.1">
    <property type="nucleotide sequence ID" value="NZ_AP019782.1"/>
</dbReference>
<dbReference type="Proteomes" id="UP000824988">
    <property type="component" value="Chromosome"/>
</dbReference>
<evidence type="ECO:0000313" key="2">
    <source>
        <dbReference type="EMBL" id="BBL69950.1"/>
    </source>
</evidence>
<proteinExistence type="predicted"/>
<protein>
    <submittedName>
        <fullName evidence="2">Carboxymethylenebutenolidase</fullName>
    </submittedName>
</protein>
<name>A0A8D4VLE6_9GAMM</name>
<dbReference type="Pfam" id="PF01738">
    <property type="entry name" value="DLH"/>
    <property type="match status" value="1"/>
</dbReference>
<organism evidence="2 3">
    <name type="scientific">Methylogaea oryzae</name>
    <dbReference type="NCBI Taxonomy" id="1295382"/>
    <lineage>
        <taxon>Bacteria</taxon>
        <taxon>Pseudomonadati</taxon>
        <taxon>Pseudomonadota</taxon>
        <taxon>Gammaproteobacteria</taxon>
        <taxon>Methylococcales</taxon>
        <taxon>Methylococcaceae</taxon>
        <taxon>Methylogaea</taxon>
    </lineage>
</organism>
<gene>
    <name evidence="2" type="ORF">MoryE10_05560</name>
</gene>